<evidence type="ECO:0008006" key="9">
    <source>
        <dbReference type="Google" id="ProtNLM"/>
    </source>
</evidence>
<evidence type="ECO:0000256" key="3">
    <source>
        <dbReference type="ARBA" id="ARBA00022989"/>
    </source>
</evidence>
<feature type="region of interest" description="Disordered" evidence="5">
    <location>
        <begin position="190"/>
        <end position="228"/>
    </location>
</feature>
<dbReference type="PANTHER" id="PTHR15549:SF33">
    <property type="entry name" value="MEMBRANE PROTEIN WSC4, PUTATIVE (AFU_ORTHOLOGUE AFUA_5G09020)-RELATED"/>
    <property type="match status" value="1"/>
</dbReference>
<proteinExistence type="predicted"/>
<comment type="subcellular location">
    <subcellularLocation>
        <location evidence="1">Membrane</location>
        <topology evidence="1">Single-pass membrane protein</topology>
    </subcellularLocation>
</comment>
<name>A0A318ZPV2_9EURO</name>
<dbReference type="OrthoDB" id="3692311at2759"/>
<evidence type="ECO:0000313" key="8">
    <source>
        <dbReference type="Proteomes" id="UP000248349"/>
    </source>
</evidence>
<evidence type="ECO:0000256" key="2">
    <source>
        <dbReference type="ARBA" id="ARBA00022692"/>
    </source>
</evidence>
<dbReference type="PANTHER" id="PTHR15549">
    <property type="entry name" value="PAIRED IMMUNOGLOBULIN-LIKE TYPE 2 RECEPTOR"/>
    <property type="match status" value="1"/>
</dbReference>
<evidence type="ECO:0000256" key="6">
    <source>
        <dbReference type="SAM" id="Phobius"/>
    </source>
</evidence>
<reference evidence="7 8" key="1">
    <citation type="submission" date="2016-12" db="EMBL/GenBank/DDBJ databases">
        <title>The genomes of Aspergillus section Nigri reveals drivers in fungal speciation.</title>
        <authorList>
            <consortium name="DOE Joint Genome Institute"/>
            <person name="Vesth T.C."/>
            <person name="Nybo J."/>
            <person name="Theobald S."/>
            <person name="Brandl J."/>
            <person name="Frisvad J.C."/>
            <person name="Nielsen K.F."/>
            <person name="Lyhne E.K."/>
            <person name="Kogle M.E."/>
            <person name="Kuo A."/>
            <person name="Riley R."/>
            <person name="Clum A."/>
            <person name="Nolan M."/>
            <person name="Lipzen A."/>
            <person name="Salamov A."/>
            <person name="Henrissat B."/>
            <person name="Wiebenga A."/>
            <person name="De Vries R.P."/>
            <person name="Grigoriev I.V."/>
            <person name="Mortensen U.H."/>
            <person name="Andersen M.R."/>
            <person name="Baker S.E."/>
        </authorList>
    </citation>
    <scope>NUCLEOTIDE SEQUENCE [LARGE SCALE GENOMIC DNA]</scope>
    <source>
        <strain evidence="7 8">JOP 1030-1</strain>
    </source>
</reference>
<dbReference type="RefSeq" id="XP_025428130.1">
    <property type="nucleotide sequence ID" value="XM_025575760.1"/>
</dbReference>
<keyword evidence="4 6" id="KW-0472">Membrane</keyword>
<keyword evidence="3 6" id="KW-1133">Transmembrane helix</keyword>
<dbReference type="AlphaFoldDB" id="A0A318ZPV2"/>
<dbReference type="Proteomes" id="UP000248349">
    <property type="component" value="Unassembled WGS sequence"/>
</dbReference>
<organism evidence="7 8">
    <name type="scientific">Aspergillus saccharolyticus JOP 1030-1</name>
    <dbReference type="NCBI Taxonomy" id="1450539"/>
    <lineage>
        <taxon>Eukaryota</taxon>
        <taxon>Fungi</taxon>
        <taxon>Dikarya</taxon>
        <taxon>Ascomycota</taxon>
        <taxon>Pezizomycotina</taxon>
        <taxon>Eurotiomycetes</taxon>
        <taxon>Eurotiomycetidae</taxon>
        <taxon>Eurotiales</taxon>
        <taxon>Aspergillaceae</taxon>
        <taxon>Aspergillus</taxon>
        <taxon>Aspergillus subgen. Circumdati</taxon>
    </lineage>
</organism>
<accession>A0A318ZPV2</accession>
<evidence type="ECO:0000256" key="4">
    <source>
        <dbReference type="ARBA" id="ARBA00023136"/>
    </source>
</evidence>
<dbReference type="GeneID" id="37076988"/>
<dbReference type="GO" id="GO:0071944">
    <property type="term" value="C:cell periphery"/>
    <property type="evidence" value="ECO:0007669"/>
    <property type="project" value="UniProtKB-ARBA"/>
</dbReference>
<evidence type="ECO:0000256" key="5">
    <source>
        <dbReference type="SAM" id="MobiDB-lite"/>
    </source>
</evidence>
<dbReference type="STRING" id="1450539.A0A318ZPV2"/>
<protein>
    <recommendedName>
        <fullName evidence="9">Mid2 domain-containing protein</fullName>
    </recommendedName>
</protein>
<evidence type="ECO:0000256" key="1">
    <source>
        <dbReference type="ARBA" id="ARBA00004167"/>
    </source>
</evidence>
<dbReference type="GO" id="GO:0016020">
    <property type="term" value="C:membrane"/>
    <property type="evidence" value="ECO:0007669"/>
    <property type="project" value="UniProtKB-SubCell"/>
</dbReference>
<gene>
    <name evidence="7" type="ORF">BP01DRAFT_359763</name>
</gene>
<dbReference type="InterPro" id="IPR051694">
    <property type="entry name" value="Immunoregulatory_rcpt-like"/>
</dbReference>
<evidence type="ECO:0000313" key="7">
    <source>
        <dbReference type="EMBL" id="PYH42148.1"/>
    </source>
</evidence>
<feature type="transmembrane region" description="Helical" evidence="6">
    <location>
        <begin position="152"/>
        <end position="179"/>
    </location>
</feature>
<keyword evidence="2 6" id="KW-0812">Transmembrane</keyword>
<keyword evidence="8" id="KW-1185">Reference proteome</keyword>
<sequence>MTTCKSGSSTDCNFTCPYGGSWFVCDTAPYFVGCCASDPCNNTTSPACPTSSLHAASFNHQLYDEILPNRCIDNSSSDWYTCNDTSPTFVGCCKNNPCGDGCAEDDLLPAAWSSSSAGQLKLFQDNASATTTASSSATHTDSSSSSSSHSSLSAGAIAGIAIGAAALVAFIVLAFFFFLRRRRRQEASAAEAERQRMYPGEYGSHHNPSSPYQGAVPQRRLRNVPSCS</sequence>
<dbReference type="EMBL" id="KZ821255">
    <property type="protein sequence ID" value="PYH42148.1"/>
    <property type="molecule type" value="Genomic_DNA"/>
</dbReference>